<dbReference type="InterPro" id="IPR000835">
    <property type="entry name" value="HTH_MarR-typ"/>
</dbReference>
<dbReference type="Gene3D" id="1.10.10.10">
    <property type="entry name" value="Winged helix-like DNA-binding domain superfamily/Winged helix DNA-binding domain"/>
    <property type="match status" value="1"/>
</dbReference>
<accession>A0ABR7U3F4</accession>
<keyword evidence="6" id="KW-1185">Reference proteome</keyword>
<evidence type="ECO:0000256" key="2">
    <source>
        <dbReference type="ARBA" id="ARBA00023125"/>
    </source>
</evidence>
<keyword evidence="1" id="KW-0805">Transcription regulation</keyword>
<evidence type="ECO:0000313" key="5">
    <source>
        <dbReference type="EMBL" id="MBC9978593.1"/>
    </source>
</evidence>
<gene>
    <name evidence="5" type="ORF">HA482_10230</name>
</gene>
<evidence type="ECO:0000256" key="1">
    <source>
        <dbReference type="ARBA" id="ARBA00023015"/>
    </source>
</evidence>
<organism evidence="5 6">
    <name type="scientific">Bradyrhizobium campsiandrae</name>
    <dbReference type="NCBI Taxonomy" id="1729892"/>
    <lineage>
        <taxon>Bacteria</taxon>
        <taxon>Pseudomonadati</taxon>
        <taxon>Pseudomonadota</taxon>
        <taxon>Alphaproteobacteria</taxon>
        <taxon>Hyphomicrobiales</taxon>
        <taxon>Nitrobacteraceae</taxon>
        <taxon>Bradyrhizobium</taxon>
    </lineage>
</organism>
<evidence type="ECO:0000259" key="4">
    <source>
        <dbReference type="PROSITE" id="PS50995"/>
    </source>
</evidence>
<reference evidence="5 6" key="1">
    <citation type="journal article" date="2020" name="Arch. Microbiol.">
        <title>Bradyrhizobium campsiandrae sp. nov., a nitrogen-fixing bacterial strain isolated from a native leguminous tree from the Amazon adapted to flooded conditions.</title>
        <authorList>
            <person name="Cabral Michel D."/>
            <person name="Martins da Costa E."/>
            <person name="Azarias Guimaraes A."/>
            <person name="Soares de Carvalho T."/>
            <person name="Santos de Castro Caputo P."/>
            <person name="Willems A."/>
            <person name="de Souza Moreira F.M."/>
        </authorList>
    </citation>
    <scope>NUCLEOTIDE SEQUENCE [LARGE SCALE GENOMIC DNA]</scope>
    <source>
        <strain evidence="6">INPA 384B</strain>
    </source>
</reference>
<dbReference type="PANTHER" id="PTHR42756">
    <property type="entry name" value="TRANSCRIPTIONAL REGULATOR, MARR"/>
    <property type="match status" value="1"/>
</dbReference>
<dbReference type="SUPFAM" id="SSF46785">
    <property type="entry name" value="Winged helix' DNA-binding domain"/>
    <property type="match status" value="1"/>
</dbReference>
<keyword evidence="2" id="KW-0238">DNA-binding</keyword>
<dbReference type="PROSITE" id="PS50995">
    <property type="entry name" value="HTH_MARR_2"/>
    <property type="match status" value="1"/>
</dbReference>
<dbReference type="PANTHER" id="PTHR42756:SF1">
    <property type="entry name" value="TRANSCRIPTIONAL REPRESSOR OF EMRAB OPERON"/>
    <property type="match status" value="1"/>
</dbReference>
<dbReference type="Proteomes" id="UP000639516">
    <property type="component" value="Unassembled WGS sequence"/>
</dbReference>
<dbReference type="InterPro" id="IPR036390">
    <property type="entry name" value="WH_DNA-bd_sf"/>
</dbReference>
<proteinExistence type="predicted"/>
<dbReference type="RefSeq" id="WP_188102833.1">
    <property type="nucleotide sequence ID" value="NZ_JAANIH010000028.1"/>
</dbReference>
<dbReference type="Pfam" id="PF01047">
    <property type="entry name" value="MarR"/>
    <property type="match status" value="1"/>
</dbReference>
<dbReference type="SMART" id="SM00347">
    <property type="entry name" value="HTH_MARR"/>
    <property type="match status" value="1"/>
</dbReference>
<sequence length="141" mass="15893">MYTDCYCTQLRRASSGVTKIYDDALRAQGLRITQFSMLRGLQRLGQATLSELSEELALDRTTMSRGVKMLIDAGWVDATTGETDAREKILRLNERGKKKLSDAIPSWSKAQAKVEAHMKQHLKSTTEKRLIEALLSLQFSD</sequence>
<keyword evidence="3" id="KW-0804">Transcription</keyword>
<comment type="caution">
    <text evidence="5">The sequence shown here is derived from an EMBL/GenBank/DDBJ whole genome shotgun (WGS) entry which is preliminary data.</text>
</comment>
<dbReference type="InterPro" id="IPR036388">
    <property type="entry name" value="WH-like_DNA-bd_sf"/>
</dbReference>
<dbReference type="EMBL" id="JAATTO010000012">
    <property type="protein sequence ID" value="MBC9978593.1"/>
    <property type="molecule type" value="Genomic_DNA"/>
</dbReference>
<evidence type="ECO:0000256" key="3">
    <source>
        <dbReference type="ARBA" id="ARBA00023163"/>
    </source>
</evidence>
<name>A0ABR7U3F4_9BRAD</name>
<feature type="domain" description="HTH marR-type" evidence="4">
    <location>
        <begin position="3"/>
        <end position="136"/>
    </location>
</feature>
<dbReference type="PRINTS" id="PR00598">
    <property type="entry name" value="HTHMARR"/>
</dbReference>
<protein>
    <submittedName>
        <fullName evidence="5">Winged helix-turn-helix transcriptional regulator</fullName>
    </submittedName>
</protein>
<evidence type="ECO:0000313" key="6">
    <source>
        <dbReference type="Proteomes" id="UP000639516"/>
    </source>
</evidence>